<dbReference type="InterPro" id="IPR016024">
    <property type="entry name" value="ARM-type_fold"/>
</dbReference>
<organism evidence="5">
    <name type="scientific">Moina brachiata</name>
    <dbReference type="NCBI Taxonomy" id="675436"/>
    <lineage>
        <taxon>Eukaryota</taxon>
        <taxon>Metazoa</taxon>
        <taxon>Ecdysozoa</taxon>
        <taxon>Arthropoda</taxon>
        <taxon>Crustacea</taxon>
        <taxon>Branchiopoda</taxon>
        <taxon>Diplostraca</taxon>
        <taxon>Cladocera</taxon>
        <taxon>Anomopoda</taxon>
        <taxon>Moinidae</taxon>
        <taxon>Moina</taxon>
    </lineage>
</organism>
<dbReference type="InterPro" id="IPR007701">
    <property type="entry name" value="Interferon-rel_develop_reg_N"/>
</dbReference>
<evidence type="ECO:0000313" key="5">
    <source>
        <dbReference type="EMBL" id="SVE93178.1"/>
    </source>
</evidence>
<dbReference type="PANTHER" id="PTHR12354:SF1">
    <property type="entry name" value="INTERFERON-RELATED DEVELOPMENTAL REGULATOR 1"/>
    <property type="match status" value="1"/>
</dbReference>
<dbReference type="InterPro" id="IPR006921">
    <property type="entry name" value="Interferon-rel_develop_reg_C"/>
</dbReference>
<feature type="compositionally biased region" description="Polar residues" evidence="2">
    <location>
        <begin position="1"/>
        <end position="13"/>
    </location>
</feature>
<dbReference type="Pfam" id="PF04836">
    <property type="entry name" value="IFRD_C"/>
    <property type="match status" value="1"/>
</dbReference>
<reference evidence="5" key="1">
    <citation type="submission" date="2018-08" db="EMBL/GenBank/DDBJ databases">
        <authorList>
            <person name="Cornetti L."/>
        </authorList>
    </citation>
    <scope>NUCLEOTIDE SEQUENCE</scope>
    <source>
        <strain evidence="5">DE-FRO-2-1</strain>
    </source>
</reference>
<accession>A0A4Y7NIX9</accession>
<gene>
    <name evidence="5" type="primary">EOG090X0ARF</name>
</gene>
<comment type="similarity">
    <text evidence="1">Belongs to the IFRD family.</text>
</comment>
<dbReference type="Pfam" id="PF05004">
    <property type="entry name" value="IFRD"/>
    <property type="match status" value="1"/>
</dbReference>
<proteinExistence type="evidence at transcript level"/>
<feature type="region of interest" description="Disordered" evidence="2">
    <location>
        <begin position="1"/>
        <end position="53"/>
    </location>
</feature>
<protein>
    <submittedName>
        <fullName evidence="5">EOG090X0ARF</fullName>
    </submittedName>
</protein>
<dbReference type="EMBL" id="LR023559">
    <property type="protein sequence ID" value="SVE93178.1"/>
    <property type="molecule type" value="mRNA"/>
</dbReference>
<dbReference type="InterPro" id="IPR039777">
    <property type="entry name" value="IFRD"/>
</dbReference>
<dbReference type="PANTHER" id="PTHR12354">
    <property type="entry name" value="INTERFERON-RELATED DEVELOPMENTAL REGULATOR"/>
    <property type="match status" value="1"/>
</dbReference>
<feature type="domain" description="Interferon-related developmental regulator N-terminal" evidence="4">
    <location>
        <begin position="32"/>
        <end position="348"/>
    </location>
</feature>
<feature type="compositionally biased region" description="Basic and acidic residues" evidence="2">
    <location>
        <begin position="14"/>
        <end position="32"/>
    </location>
</feature>
<dbReference type="AlphaFoldDB" id="A0A4Y7NIX9"/>
<sequence>MGRNTTSGKPTSKNKPEAIHTLSDDDSHDHDTASIVSSVSENRSVFSEGGEGDERTQLEILEDKLKELIDLTTQKSSQGRINSFEGLCKAFSSKYMPDFVGGRQLTLVDCAERGLKKGRGAEQETAAKLIALLCLQLGAVADSEAIFKEQKNFLLTLMADASVQPGARAQICSTVGLCTFLADCELNEICGVMAALETVYSASVRSLEGANISQDVLRMYSAALSSWSLLLTLLPPRHIFEISQSHVRRLVQLLECSDVDVRIGAGEAIALIYEGARQHDENFGFDISTDDDEDEYIQDSETRARQSDEMEELCAKLKQLATDSHKYRAKKDRKQQRSSFRDILRGIEANESPDIRVKFGKESLEIDSWATKQQYDCFCQFLGSGMNLHLAQNDLIRDLFGLGAPLLDDGTGLVKKVKKGERHYMNMAAFKARSLARGKNRDKRTAVF</sequence>
<evidence type="ECO:0000259" key="4">
    <source>
        <dbReference type="Pfam" id="PF05004"/>
    </source>
</evidence>
<feature type="domain" description="Interferon-related developmental regulator C-terminal" evidence="3">
    <location>
        <begin position="393"/>
        <end position="445"/>
    </location>
</feature>
<dbReference type="SUPFAM" id="SSF48371">
    <property type="entry name" value="ARM repeat"/>
    <property type="match status" value="1"/>
</dbReference>
<name>A0A4Y7NIX9_9CRUS</name>
<evidence type="ECO:0000256" key="2">
    <source>
        <dbReference type="SAM" id="MobiDB-lite"/>
    </source>
</evidence>
<evidence type="ECO:0000259" key="3">
    <source>
        <dbReference type="Pfam" id="PF04836"/>
    </source>
</evidence>
<evidence type="ECO:0000256" key="1">
    <source>
        <dbReference type="ARBA" id="ARBA00008828"/>
    </source>
</evidence>
<feature type="compositionally biased region" description="Polar residues" evidence="2">
    <location>
        <begin position="34"/>
        <end position="45"/>
    </location>
</feature>